<evidence type="ECO:0000256" key="2">
    <source>
        <dbReference type="ARBA" id="ARBA00024195"/>
    </source>
</evidence>
<dbReference type="GO" id="GO:0004252">
    <property type="term" value="F:serine-type endopeptidase activity"/>
    <property type="evidence" value="ECO:0007669"/>
    <property type="project" value="InterPro"/>
</dbReference>
<dbReference type="OrthoDB" id="10059102at2759"/>
<evidence type="ECO:0000256" key="1">
    <source>
        <dbReference type="ARBA" id="ARBA00023157"/>
    </source>
</evidence>
<dbReference type="InterPro" id="IPR009003">
    <property type="entry name" value="Peptidase_S1_PA"/>
</dbReference>
<protein>
    <recommendedName>
        <fullName evidence="4">Peptidase S1 domain-containing protein</fullName>
    </recommendedName>
</protein>
<keyword evidence="6" id="KW-1185">Reference proteome</keyword>
<dbReference type="CDD" id="cd00190">
    <property type="entry name" value="Tryp_SPc"/>
    <property type="match status" value="1"/>
</dbReference>
<dbReference type="InterPro" id="IPR051487">
    <property type="entry name" value="Ser/Thr_Proteases_Immune/Dev"/>
</dbReference>
<dbReference type="PANTHER" id="PTHR24256">
    <property type="entry name" value="TRYPTASE-RELATED"/>
    <property type="match status" value="1"/>
</dbReference>
<comment type="similarity">
    <text evidence="2">Belongs to the peptidase S1 family. CLIP subfamily.</text>
</comment>
<dbReference type="PROSITE" id="PS50240">
    <property type="entry name" value="TRYPSIN_DOM"/>
    <property type="match status" value="1"/>
</dbReference>
<organism evidence="5 6">
    <name type="scientific">Aphidius gifuensis</name>
    <name type="common">Parasitoid wasp</name>
    <dbReference type="NCBI Taxonomy" id="684658"/>
    <lineage>
        <taxon>Eukaryota</taxon>
        <taxon>Metazoa</taxon>
        <taxon>Ecdysozoa</taxon>
        <taxon>Arthropoda</taxon>
        <taxon>Hexapoda</taxon>
        <taxon>Insecta</taxon>
        <taxon>Pterygota</taxon>
        <taxon>Neoptera</taxon>
        <taxon>Endopterygota</taxon>
        <taxon>Hymenoptera</taxon>
        <taxon>Apocrita</taxon>
        <taxon>Ichneumonoidea</taxon>
        <taxon>Braconidae</taxon>
        <taxon>Aphidiinae</taxon>
        <taxon>Aphidius</taxon>
    </lineage>
</organism>
<dbReference type="InterPro" id="IPR001254">
    <property type="entry name" value="Trypsin_dom"/>
</dbReference>
<name>A0A834XT09_APHGI</name>
<feature type="domain" description="Peptidase S1" evidence="4">
    <location>
        <begin position="22"/>
        <end position="241"/>
    </location>
</feature>
<dbReference type="Pfam" id="PF00089">
    <property type="entry name" value="Trypsin"/>
    <property type="match status" value="1"/>
</dbReference>
<dbReference type="GO" id="GO:0006508">
    <property type="term" value="P:proteolysis"/>
    <property type="evidence" value="ECO:0007669"/>
    <property type="project" value="InterPro"/>
</dbReference>
<dbReference type="InterPro" id="IPR043504">
    <property type="entry name" value="Peptidase_S1_PA_chymotrypsin"/>
</dbReference>
<evidence type="ECO:0000259" key="4">
    <source>
        <dbReference type="PROSITE" id="PS50240"/>
    </source>
</evidence>
<evidence type="ECO:0000313" key="6">
    <source>
        <dbReference type="Proteomes" id="UP000639338"/>
    </source>
</evidence>
<dbReference type="EMBL" id="JACMRX010000004">
    <property type="protein sequence ID" value="KAF7990729.1"/>
    <property type="molecule type" value="Genomic_DNA"/>
</dbReference>
<gene>
    <name evidence="5" type="ORF">HCN44_000534</name>
</gene>
<dbReference type="AlphaFoldDB" id="A0A834XT09"/>
<dbReference type="FunFam" id="2.40.10.10:FF:000068">
    <property type="entry name" value="transmembrane protease serine 2"/>
    <property type="match status" value="1"/>
</dbReference>
<evidence type="ECO:0000313" key="5">
    <source>
        <dbReference type="EMBL" id="KAF7990729.1"/>
    </source>
</evidence>
<keyword evidence="3" id="KW-0732">Signal</keyword>
<proteinExistence type="inferred from homology"/>
<dbReference type="Proteomes" id="UP000639338">
    <property type="component" value="Unassembled WGS sequence"/>
</dbReference>
<accession>A0A834XT09</accession>
<evidence type="ECO:0000256" key="3">
    <source>
        <dbReference type="SAM" id="SignalP"/>
    </source>
</evidence>
<comment type="caution">
    <text evidence="5">The sequence shown here is derived from an EMBL/GenBank/DDBJ whole genome shotgun (WGS) entry which is preliminary data.</text>
</comment>
<dbReference type="SUPFAM" id="SSF50494">
    <property type="entry name" value="Trypsin-like serine proteases"/>
    <property type="match status" value="1"/>
</dbReference>
<dbReference type="SMART" id="SM00020">
    <property type="entry name" value="Tryp_SPc"/>
    <property type="match status" value="1"/>
</dbReference>
<reference evidence="5 6" key="1">
    <citation type="submission" date="2020-08" db="EMBL/GenBank/DDBJ databases">
        <title>Aphidius gifuensis genome sequencing and assembly.</title>
        <authorList>
            <person name="Du Z."/>
        </authorList>
    </citation>
    <scope>NUCLEOTIDE SEQUENCE [LARGE SCALE GENOMIC DNA]</scope>
    <source>
        <strain evidence="5">YNYX2018</strain>
        <tissue evidence="5">Adults</tissue>
    </source>
</reference>
<feature type="chain" id="PRO_5032841362" description="Peptidase S1 domain-containing protein" evidence="3">
    <location>
        <begin position="17"/>
        <end position="246"/>
    </location>
</feature>
<keyword evidence="1" id="KW-1015">Disulfide bond</keyword>
<feature type="signal peptide" evidence="3">
    <location>
        <begin position="1"/>
        <end position="16"/>
    </location>
</feature>
<sequence>MSGLIFLLGTFVLTNGLPTSKIAGGHDADDGKYPYIFSLQSNDEHLCAGVIFDEHHVITTTSCTNIDVDLSKLRIVVGSNSLSGGQKYKTNESATHADYDNYFRQSDIAILKTTEPIQFNDKVQPINITFNNVYDTNDYPVILAGWGYTSENGPTSEKLQEIDLKILDRETCKRSLWVSNSQICTLENGNSGPCYYDGGSPLTTDGIFIGLLSYGKPCSSGSPMVYTIVHKHMDWINSAIESLSKK</sequence>
<dbReference type="Gene3D" id="2.40.10.10">
    <property type="entry name" value="Trypsin-like serine proteases"/>
    <property type="match status" value="2"/>
</dbReference>